<dbReference type="Pfam" id="PF00512">
    <property type="entry name" value="HisKA"/>
    <property type="match status" value="1"/>
</dbReference>
<evidence type="ECO:0000259" key="14">
    <source>
        <dbReference type="PROSITE" id="PS50110"/>
    </source>
</evidence>
<reference evidence="15" key="2">
    <citation type="journal article" date="2021" name="PeerJ">
        <title>Extensive microbial diversity within the chicken gut microbiome revealed by metagenomics and culture.</title>
        <authorList>
            <person name="Gilroy R."/>
            <person name="Ravi A."/>
            <person name="Getino M."/>
            <person name="Pursley I."/>
            <person name="Horton D.L."/>
            <person name="Alikhan N.F."/>
            <person name="Baker D."/>
            <person name="Gharbi K."/>
            <person name="Hall N."/>
            <person name="Watson M."/>
            <person name="Adriaenssens E.M."/>
            <person name="Foster-Nyarko E."/>
            <person name="Jarju S."/>
            <person name="Secka A."/>
            <person name="Antonio M."/>
            <person name="Oren A."/>
            <person name="Chaudhuri R.R."/>
            <person name="La Ragione R."/>
            <person name="Hildebrand F."/>
            <person name="Pallen M.J."/>
        </authorList>
    </citation>
    <scope>NUCLEOTIDE SEQUENCE</scope>
    <source>
        <strain evidence="15">20514</strain>
    </source>
</reference>
<evidence type="ECO:0000256" key="5">
    <source>
        <dbReference type="ARBA" id="ARBA00022777"/>
    </source>
</evidence>
<keyword evidence="10" id="KW-0472">Membrane</keyword>
<protein>
    <recommendedName>
        <fullName evidence="2">histidine kinase</fullName>
        <ecNumber evidence="2">2.7.13.3</ecNumber>
    </recommendedName>
</protein>
<feature type="modified residue" description="4-aspartylphosphate" evidence="9">
    <location>
        <position position="1221"/>
    </location>
</feature>
<dbReference type="Proteomes" id="UP000810252">
    <property type="component" value="Unassembled WGS sequence"/>
</dbReference>
<keyword evidence="5" id="KW-0418">Kinase</keyword>
<evidence type="ECO:0000256" key="3">
    <source>
        <dbReference type="ARBA" id="ARBA00022553"/>
    </source>
</evidence>
<dbReference type="Gene3D" id="3.40.50.2300">
    <property type="match status" value="1"/>
</dbReference>
<dbReference type="PANTHER" id="PTHR43547">
    <property type="entry name" value="TWO-COMPONENT HISTIDINE KINASE"/>
    <property type="match status" value="1"/>
</dbReference>
<comment type="catalytic activity">
    <reaction evidence="1">
        <text>ATP + protein L-histidine = ADP + protein N-phospho-L-histidine.</text>
        <dbReference type="EC" id="2.7.13.3"/>
    </reaction>
</comment>
<dbReference type="PROSITE" id="PS00041">
    <property type="entry name" value="HTH_ARAC_FAMILY_1"/>
    <property type="match status" value="1"/>
</dbReference>
<dbReference type="InterPro" id="IPR011006">
    <property type="entry name" value="CheY-like_superfamily"/>
</dbReference>
<evidence type="ECO:0000259" key="13">
    <source>
        <dbReference type="PROSITE" id="PS50109"/>
    </source>
</evidence>
<dbReference type="InterPro" id="IPR011123">
    <property type="entry name" value="Y_Y_Y"/>
</dbReference>
<evidence type="ECO:0000256" key="11">
    <source>
        <dbReference type="SAM" id="SignalP"/>
    </source>
</evidence>
<dbReference type="Gene3D" id="1.10.10.60">
    <property type="entry name" value="Homeodomain-like"/>
    <property type="match status" value="1"/>
</dbReference>
<evidence type="ECO:0000259" key="12">
    <source>
        <dbReference type="PROSITE" id="PS01124"/>
    </source>
</evidence>
<dbReference type="SMART" id="SM00448">
    <property type="entry name" value="REC"/>
    <property type="match status" value="1"/>
</dbReference>
<evidence type="ECO:0000256" key="7">
    <source>
        <dbReference type="ARBA" id="ARBA00023125"/>
    </source>
</evidence>
<dbReference type="SUPFAM" id="SSF46689">
    <property type="entry name" value="Homeodomain-like"/>
    <property type="match status" value="1"/>
</dbReference>
<dbReference type="InterPro" id="IPR036890">
    <property type="entry name" value="HATPase_C_sf"/>
</dbReference>
<accession>A0A9D9HFF4</accession>
<dbReference type="SUPFAM" id="SSF55874">
    <property type="entry name" value="ATPase domain of HSP90 chaperone/DNA topoisomerase II/histidine kinase"/>
    <property type="match status" value="1"/>
</dbReference>
<comment type="caution">
    <text evidence="15">The sequence shown here is derived from an EMBL/GenBank/DDBJ whole genome shotgun (WGS) entry which is preliminary data.</text>
</comment>
<dbReference type="InterPro" id="IPR013783">
    <property type="entry name" value="Ig-like_fold"/>
</dbReference>
<feature type="chain" id="PRO_5039052667" description="histidine kinase" evidence="11">
    <location>
        <begin position="23"/>
        <end position="1434"/>
    </location>
</feature>
<name>A0A9D9HFF4_9BACT</name>
<feature type="domain" description="Response regulatory" evidence="14">
    <location>
        <begin position="1172"/>
        <end position="1288"/>
    </location>
</feature>
<dbReference type="InterPro" id="IPR018060">
    <property type="entry name" value="HTH_AraC"/>
</dbReference>
<dbReference type="Pfam" id="PF07494">
    <property type="entry name" value="Reg_prop"/>
    <property type="match status" value="3"/>
</dbReference>
<dbReference type="Gene3D" id="2.130.10.10">
    <property type="entry name" value="YVTN repeat-like/Quinoprotein amine dehydrogenase"/>
    <property type="match status" value="4"/>
</dbReference>
<dbReference type="Pfam" id="PF00072">
    <property type="entry name" value="Response_reg"/>
    <property type="match status" value="1"/>
</dbReference>
<evidence type="ECO:0000256" key="10">
    <source>
        <dbReference type="SAM" id="Phobius"/>
    </source>
</evidence>
<dbReference type="Pfam" id="PF07495">
    <property type="entry name" value="Y_Y_Y"/>
    <property type="match status" value="1"/>
</dbReference>
<dbReference type="Gene3D" id="2.60.40.10">
    <property type="entry name" value="Immunoglobulins"/>
    <property type="match status" value="1"/>
</dbReference>
<feature type="signal peptide" evidence="11">
    <location>
        <begin position="1"/>
        <end position="22"/>
    </location>
</feature>
<dbReference type="SMART" id="SM00387">
    <property type="entry name" value="HATPase_c"/>
    <property type="match status" value="1"/>
</dbReference>
<keyword evidence="10" id="KW-1133">Transmembrane helix</keyword>
<dbReference type="Pfam" id="PF02518">
    <property type="entry name" value="HATPase_c"/>
    <property type="match status" value="1"/>
</dbReference>
<dbReference type="CDD" id="cd00156">
    <property type="entry name" value="REC"/>
    <property type="match status" value="1"/>
</dbReference>
<dbReference type="GO" id="GO:0043565">
    <property type="term" value="F:sequence-specific DNA binding"/>
    <property type="evidence" value="ECO:0007669"/>
    <property type="project" value="InterPro"/>
</dbReference>
<proteinExistence type="predicted"/>
<evidence type="ECO:0000313" key="15">
    <source>
        <dbReference type="EMBL" id="MBO8448173.1"/>
    </source>
</evidence>
<dbReference type="SUPFAM" id="SSF52172">
    <property type="entry name" value="CheY-like"/>
    <property type="match status" value="1"/>
</dbReference>
<dbReference type="PRINTS" id="PR00344">
    <property type="entry name" value="BCTRLSENSOR"/>
</dbReference>
<keyword evidence="6" id="KW-0805">Transcription regulation</keyword>
<dbReference type="InterPro" id="IPR005467">
    <property type="entry name" value="His_kinase_dom"/>
</dbReference>
<keyword evidence="7" id="KW-0238">DNA-binding</keyword>
<dbReference type="GO" id="GO:0000155">
    <property type="term" value="F:phosphorelay sensor kinase activity"/>
    <property type="evidence" value="ECO:0007669"/>
    <property type="project" value="InterPro"/>
</dbReference>
<gene>
    <name evidence="15" type="ORF">IAC29_02740</name>
</gene>
<dbReference type="SMART" id="SM00342">
    <property type="entry name" value="HTH_ARAC"/>
    <property type="match status" value="1"/>
</dbReference>
<dbReference type="SUPFAM" id="SSF50998">
    <property type="entry name" value="Quinoprotein alcohol dehydrogenase-like"/>
    <property type="match status" value="1"/>
</dbReference>
<dbReference type="PANTHER" id="PTHR43547:SF2">
    <property type="entry name" value="HYBRID SIGNAL TRANSDUCTION HISTIDINE KINASE C"/>
    <property type="match status" value="1"/>
</dbReference>
<keyword evidence="11" id="KW-0732">Signal</keyword>
<sequence length="1434" mass="160779">MGTRKYIITLFLSVMVALRTAAAPLDCLFEHYSSEDGLSHNYISQILQDRDGYIWISTWYGLNRFDGNRFVTYTVEPGDYSNLSHNRILSLSEDACGYLWVTAYDNSIFRFDSRTEKFLAVPGDISPELAKARVDMYHCDKAGNAWIALSGIGLYKLSPELVPQIFFNVSDGVIGKDIKEIFEDSSGNIYVVSEYGVAAVRDGVPSIISRNPDFTDFVEYGNRLIFSSATEMVAIDKATGERLHRRYDTGTAGAAVSLTVTGGGEKMALFVGFRNGAVASVDTADLSVTYHRGDIGRVRYLFPDPEGLLWIVTDRTGITSWNPGKAAFRHYSHSRNVMSYYADTLARVVEKDGRLWIKMNNYGFGYYDRETDTIIPLNNVKEHPDCRFMNGVACYTVDDSGVLWFSTVKRGLERATVITPKVEVIVPPSESSDPVSSAEVRAVLTDSRGQVWVATKSRELYVYSPDMSSCRKIRGSESYGVIYSIFEDDRGDIWLGTKGDGLLRLRKDGDRYRVDRHFVHIPGDMGSLSSDDVYSVAQDSCGRLWVGTYGGGLSVLPDTDGDRFHTVYRHFPDYPLDVGQKVRYLHCMADGRMLVATVGGLIWFYPEENPELTVFHTVRKIPGDIHSLGNNDIIYIFTDRAGDTWLCTFGGGLNRIVFKEDGPVFDIVSKADGLSSNIVLSAVDDDNGDIWLSTETGIAKVSREDRSVVNYSRYYGVVSTTFSEATCTRLLDGTIIFGTLNNVYHMDPDKFTYEPENKRLVISGVTVDGSRKPVSGRIVIPHDYSFFTFDFASLNFKIQGNVKYTYTLKGYNKGWIAADGNTSVSYSRIPAGRYVFMVSASTEEGYSDPQTISVDLRVKPHPWASWWAITLYCIVVLGVLLVLVRMFITSVKLKNDVALQEGLNDLKGRFFTNISHELRTPLTLILGGIEDIKGKMPPGSPDEYSVNLVYKNSRRMMTLVNQLLDIRRIVRGKIQLNISQIDIVQLVRQVYDDFRDMAIERHIELVLTHSVDSLAVWGDSVRIEALIYNLISNAFKYTADGGRIEVAIFYKDGAQDFTIMVKDNGIGVPKDRQSAIFEPFISTAGTSFNGVASSGIGLSFCKEIADVHNGRIWVESEKGNGSRFFVSLPLGKEHFSEGSYRIVDSSAASDKTESYGLSKYKVKPTHPDNALKVMVVEDNAELRIYIYNSLINRYEVRDAANGVEALSLIDQGWMPDIIITDLMMPQMDGIALVNHIRNDFNTSHIPIIMITARHENDTHLRAMKYGVDGYISKPFTMELLSARIDNLMERRRTLISMYSHAGDGPGTRRNAKVEIRPDEIVITDRDESLIKKVMAWLEENVADAEVTVDQLAAYVGMGRTSMYNKIKGLTGKSPVELIQDFRLEKATYYLRSGQYSVSETCYKVGFSDPGYFSRSFKKHFGVSPLDYMKEHKPS</sequence>
<feature type="transmembrane region" description="Helical" evidence="10">
    <location>
        <begin position="863"/>
        <end position="884"/>
    </location>
</feature>
<reference evidence="15" key="1">
    <citation type="submission" date="2020-10" db="EMBL/GenBank/DDBJ databases">
        <authorList>
            <person name="Gilroy R."/>
        </authorList>
    </citation>
    <scope>NUCLEOTIDE SEQUENCE</scope>
    <source>
        <strain evidence="15">20514</strain>
    </source>
</reference>
<dbReference type="InterPro" id="IPR011047">
    <property type="entry name" value="Quinoprotein_ADH-like_sf"/>
</dbReference>
<evidence type="ECO:0000313" key="16">
    <source>
        <dbReference type="Proteomes" id="UP000810252"/>
    </source>
</evidence>
<dbReference type="InterPro" id="IPR011110">
    <property type="entry name" value="Reg_prop"/>
</dbReference>
<evidence type="ECO:0000256" key="4">
    <source>
        <dbReference type="ARBA" id="ARBA00022679"/>
    </source>
</evidence>
<dbReference type="GO" id="GO:0003700">
    <property type="term" value="F:DNA-binding transcription factor activity"/>
    <property type="evidence" value="ECO:0007669"/>
    <property type="project" value="InterPro"/>
</dbReference>
<keyword evidence="4" id="KW-0808">Transferase</keyword>
<dbReference type="InterPro" id="IPR009057">
    <property type="entry name" value="Homeodomain-like_sf"/>
</dbReference>
<dbReference type="InterPro" id="IPR003661">
    <property type="entry name" value="HisK_dim/P_dom"/>
</dbReference>
<organism evidence="15 16">
    <name type="scientific">Candidatus Cryptobacteroides merdigallinarum</name>
    <dbReference type="NCBI Taxonomy" id="2840770"/>
    <lineage>
        <taxon>Bacteria</taxon>
        <taxon>Pseudomonadati</taxon>
        <taxon>Bacteroidota</taxon>
        <taxon>Bacteroidia</taxon>
        <taxon>Bacteroidales</taxon>
        <taxon>Candidatus Cryptobacteroides</taxon>
    </lineage>
</organism>
<dbReference type="Gene3D" id="3.30.565.10">
    <property type="entry name" value="Histidine kinase-like ATPase, C-terminal domain"/>
    <property type="match status" value="1"/>
</dbReference>
<evidence type="ECO:0000256" key="2">
    <source>
        <dbReference type="ARBA" id="ARBA00012438"/>
    </source>
</evidence>
<keyword evidence="10" id="KW-0812">Transmembrane</keyword>
<dbReference type="Gene3D" id="1.10.287.130">
    <property type="match status" value="1"/>
</dbReference>
<dbReference type="FunFam" id="3.30.565.10:FF:000006">
    <property type="entry name" value="Sensor histidine kinase WalK"/>
    <property type="match status" value="1"/>
</dbReference>
<dbReference type="CDD" id="cd00075">
    <property type="entry name" value="HATPase"/>
    <property type="match status" value="1"/>
</dbReference>
<keyword evidence="3 9" id="KW-0597">Phosphoprotein</keyword>
<dbReference type="Pfam" id="PF12833">
    <property type="entry name" value="HTH_18"/>
    <property type="match status" value="1"/>
</dbReference>
<dbReference type="CDD" id="cd00082">
    <property type="entry name" value="HisKA"/>
    <property type="match status" value="1"/>
</dbReference>
<dbReference type="InterPro" id="IPR015943">
    <property type="entry name" value="WD40/YVTN_repeat-like_dom_sf"/>
</dbReference>
<keyword evidence="8" id="KW-0804">Transcription</keyword>
<dbReference type="SUPFAM" id="SSF47384">
    <property type="entry name" value="Homodimeric domain of signal transducing histidine kinase"/>
    <property type="match status" value="1"/>
</dbReference>
<dbReference type="InterPro" id="IPR004358">
    <property type="entry name" value="Sig_transdc_His_kin-like_C"/>
</dbReference>
<evidence type="ECO:0000256" key="9">
    <source>
        <dbReference type="PROSITE-ProRule" id="PRU00169"/>
    </source>
</evidence>
<dbReference type="SUPFAM" id="SSF63829">
    <property type="entry name" value="Calcium-dependent phosphotriesterase"/>
    <property type="match status" value="1"/>
</dbReference>
<evidence type="ECO:0000256" key="6">
    <source>
        <dbReference type="ARBA" id="ARBA00023015"/>
    </source>
</evidence>
<dbReference type="PROSITE" id="PS01124">
    <property type="entry name" value="HTH_ARAC_FAMILY_2"/>
    <property type="match status" value="1"/>
</dbReference>
<evidence type="ECO:0000256" key="1">
    <source>
        <dbReference type="ARBA" id="ARBA00000085"/>
    </source>
</evidence>
<dbReference type="EC" id="2.7.13.3" evidence="2"/>
<dbReference type="InterPro" id="IPR001789">
    <property type="entry name" value="Sig_transdc_resp-reg_receiver"/>
</dbReference>
<dbReference type="EMBL" id="JADIMQ010000040">
    <property type="protein sequence ID" value="MBO8448173.1"/>
    <property type="molecule type" value="Genomic_DNA"/>
</dbReference>
<dbReference type="PROSITE" id="PS50109">
    <property type="entry name" value="HIS_KIN"/>
    <property type="match status" value="1"/>
</dbReference>
<dbReference type="InterPro" id="IPR018062">
    <property type="entry name" value="HTH_AraC-typ_CS"/>
</dbReference>
<feature type="domain" description="Histidine kinase" evidence="13">
    <location>
        <begin position="913"/>
        <end position="1132"/>
    </location>
</feature>
<dbReference type="SMART" id="SM00388">
    <property type="entry name" value="HisKA"/>
    <property type="match status" value="1"/>
</dbReference>
<dbReference type="InterPro" id="IPR003594">
    <property type="entry name" value="HATPase_dom"/>
</dbReference>
<feature type="domain" description="HTH araC/xylS-type" evidence="12">
    <location>
        <begin position="1331"/>
        <end position="1430"/>
    </location>
</feature>
<evidence type="ECO:0000256" key="8">
    <source>
        <dbReference type="ARBA" id="ARBA00023163"/>
    </source>
</evidence>
<dbReference type="PROSITE" id="PS50110">
    <property type="entry name" value="RESPONSE_REGULATORY"/>
    <property type="match status" value="1"/>
</dbReference>
<dbReference type="InterPro" id="IPR036097">
    <property type="entry name" value="HisK_dim/P_sf"/>
</dbReference>